<protein>
    <recommendedName>
        <fullName evidence="5">Peptidase S1 domain-containing protein</fullName>
    </recommendedName>
</protein>
<comment type="caution">
    <text evidence="3">The sequence shown here is derived from an EMBL/GenBank/DDBJ whole genome shotgun (WGS) entry which is preliminary data.</text>
</comment>
<keyword evidence="2" id="KW-0472">Membrane</keyword>
<dbReference type="AlphaFoldDB" id="A0A3E2HA92"/>
<organism evidence="3 4">
    <name type="scientific">Scytalidium lignicola</name>
    <name type="common">Hyphomycete</name>
    <dbReference type="NCBI Taxonomy" id="5539"/>
    <lineage>
        <taxon>Eukaryota</taxon>
        <taxon>Fungi</taxon>
        <taxon>Dikarya</taxon>
        <taxon>Ascomycota</taxon>
        <taxon>Pezizomycotina</taxon>
        <taxon>Leotiomycetes</taxon>
        <taxon>Leotiomycetes incertae sedis</taxon>
        <taxon>Scytalidium</taxon>
    </lineage>
</organism>
<dbReference type="Proteomes" id="UP000258309">
    <property type="component" value="Unassembled WGS sequence"/>
</dbReference>
<dbReference type="OrthoDB" id="4395072at2759"/>
<evidence type="ECO:0000313" key="4">
    <source>
        <dbReference type="Proteomes" id="UP000258309"/>
    </source>
</evidence>
<evidence type="ECO:0000256" key="1">
    <source>
        <dbReference type="SAM" id="MobiDB-lite"/>
    </source>
</evidence>
<feature type="compositionally biased region" description="Polar residues" evidence="1">
    <location>
        <begin position="93"/>
        <end position="112"/>
    </location>
</feature>
<keyword evidence="2" id="KW-0812">Transmembrane</keyword>
<feature type="transmembrane region" description="Helical" evidence="2">
    <location>
        <begin position="783"/>
        <end position="806"/>
    </location>
</feature>
<dbReference type="InterPro" id="IPR009003">
    <property type="entry name" value="Peptidase_S1_PA"/>
</dbReference>
<proteinExistence type="predicted"/>
<feature type="non-terminal residue" evidence="3">
    <location>
        <position position="841"/>
    </location>
</feature>
<evidence type="ECO:0000313" key="3">
    <source>
        <dbReference type="EMBL" id="RFU30334.1"/>
    </source>
</evidence>
<keyword evidence="4" id="KW-1185">Reference proteome</keyword>
<dbReference type="EMBL" id="NCSJ02000103">
    <property type="protein sequence ID" value="RFU30334.1"/>
    <property type="molecule type" value="Genomic_DNA"/>
</dbReference>
<reference evidence="3 4" key="1">
    <citation type="submission" date="2018-05" db="EMBL/GenBank/DDBJ databases">
        <title>Draft genome sequence of Scytalidium lignicola DSM 105466, a ubiquitous saprotrophic fungus.</title>
        <authorList>
            <person name="Buettner E."/>
            <person name="Gebauer A.M."/>
            <person name="Hofrichter M."/>
            <person name="Liers C."/>
            <person name="Kellner H."/>
        </authorList>
    </citation>
    <scope>NUCLEOTIDE SEQUENCE [LARGE SCALE GENOMIC DNA]</scope>
    <source>
        <strain evidence="3 4">DSM 105466</strain>
    </source>
</reference>
<dbReference type="SUPFAM" id="SSF50494">
    <property type="entry name" value="Trypsin-like serine proteases"/>
    <property type="match status" value="1"/>
</dbReference>
<feature type="region of interest" description="Disordered" evidence="1">
    <location>
        <begin position="54"/>
        <end position="140"/>
    </location>
</feature>
<feature type="transmembrane region" description="Helical" evidence="2">
    <location>
        <begin position="818"/>
        <end position="836"/>
    </location>
</feature>
<feature type="non-terminal residue" evidence="3">
    <location>
        <position position="1"/>
    </location>
</feature>
<evidence type="ECO:0008006" key="5">
    <source>
        <dbReference type="Google" id="ProtNLM"/>
    </source>
</evidence>
<keyword evidence="2" id="KW-1133">Transmembrane helix</keyword>
<name>A0A3E2HA92_SCYLI</name>
<sequence>MATEELHSRNALKHVTVVEPSLKEDVGKITDGIPTMPRTFIQDILRLKHGFGLRRQPRSASSTVPAFPPGSAERTVRRKKVLRVPLQIANGPQRASQQALDNNAPQSGTNRPATDHQIAPDTSSEARTVLALPPTPSPGDDSIPLEGFVLQPYLINASENPPISKGKSPELGPVEQAASEHVSCATNPDNRQQVAEYSFPHELEAQALGISGQPEITTTLSEKSFTSRNVPTQPDPVLNEASKALPQQITQMVERNNAPPLFRQVSHPSKRSSILSRVSGIPVFGKMTSDLYEAHLLRPDPELIRQWTTSWKPTIMRRLRNMHLAPNTITNLRFCMMGPTPDDMSMKPTILIVCSDESRRKDVETDLTNFIRISIPIDIESKIISGSIRLASGVSRQSLIFDHNEVLEAWIRIAASEDLSTLVGAQMRVKVQGNTLYPICTVGGIIKVGNTLYALTVAHPMFTRALEDSEPYSILNWISFGKVKSYTFSATDIPTKHNMEDDSLPTYPEERASLDWMLISIEADFMLPNLFREDDLSQKSIAGFVKTADLVDGNVCVCGGTTGTQYGILDTTPTSIICGTTISYEAVSDEPSTSTSSYGCACYEVFCVVLQHPLATGDSGAWVVQNGRLCGYVFARLEGKPLAYILPIEPVFRSISNKFSSVDSEKRVDVLNTSTLLRYVVSNPLRFDHSDSPWQPEVREDSLRLDTFQDPAMPTRQAPKPPQPPPIGQELDIPRIIINTERQSQIVEEDVEGGNFHYETTLPPRTRFALNLRLALAHRIMDMIFVFWFVLILTAFGGTGYLIYYIVRKTTLPVYAKVLASIAASGIPSPIIYIMMARRQK</sequence>
<evidence type="ECO:0000256" key="2">
    <source>
        <dbReference type="SAM" id="Phobius"/>
    </source>
</evidence>
<accession>A0A3E2HA92</accession>
<feature type="region of interest" description="Disordered" evidence="1">
    <location>
        <begin position="711"/>
        <end position="730"/>
    </location>
</feature>
<gene>
    <name evidence="3" type="ORF">B7463_g6010</name>
</gene>